<reference evidence="2 3" key="1">
    <citation type="submission" date="2013-11" db="EMBL/GenBank/DDBJ databases">
        <title>Genome sequencing of Stegodyphus mimosarum.</title>
        <authorList>
            <person name="Bechsgaard J."/>
        </authorList>
    </citation>
    <scope>NUCLEOTIDE SEQUENCE [LARGE SCALE GENOMIC DNA]</scope>
</reference>
<feature type="domain" description="Ig-like" evidence="1">
    <location>
        <begin position="66"/>
        <end position="152"/>
    </location>
</feature>
<evidence type="ECO:0000313" key="3">
    <source>
        <dbReference type="Proteomes" id="UP000054359"/>
    </source>
</evidence>
<dbReference type="PANTHER" id="PTHR23278">
    <property type="entry name" value="SIDESTEP PROTEIN"/>
    <property type="match status" value="1"/>
</dbReference>
<keyword evidence="3" id="KW-1185">Reference proteome</keyword>
<keyword evidence="2" id="KW-0675">Receptor</keyword>
<proteinExistence type="predicted"/>
<dbReference type="InterPro" id="IPR036179">
    <property type="entry name" value="Ig-like_dom_sf"/>
</dbReference>
<dbReference type="AlphaFoldDB" id="A0A087UQY9"/>
<dbReference type="PANTHER" id="PTHR23278:SF19">
    <property type="entry name" value="OBSCURIN"/>
    <property type="match status" value="1"/>
</dbReference>
<dbReference type="InterPro" id="IPR007110">
    <property type="entry name" value="Ig-like_dom"/>
</dbReference>
<dbReference type="STRING" id="407821.A0A087UQY9"/>
<dbReference type="OMA" id="NARITWW"/>
<name>A0A087UQY9_STEMI</name>
<dbReference type="SMART" id="SM00408">
    <property type="entry name" value="IGc2"/>
    <property type="match status" value="1"/>
</dbReference>
<dbReference type="PROSITE" id="PS50835">
    <property type="entry name" value="IG_LIKE"/>
    <property type="match status" value="1"/>
</dbReference>
<dbReference type="EMBL" id="KK121133">
    <property type="protein sequence ID" value="KFM79778.1"/>
    <property type="molecule type" value="Genomic_DNA"/>
</dbReference>
<dbReference type="InterPro" id="IPR013783">
    <property type="entry name" value="Ig-like_fold"/>
</dbReference>
<dbReference type="SUPFAM" id="SSF48726">
    <property type="entry name" value="Immunoglobulin"/>
    <property type="match status" value="2"/>
</dbReference>
<organism evidence="2 3">
    <name type="scientific">Stegodyphus mimosarum</name>
    <name type="common">African social velvet spider</name>
    <dbReference type="NCBI Taxonomy" id="407821"/>
    <lineage>
        <taxon>Eukaryota</taxon>
        <taxon>Metazoa</taxon>
        <taxon>Ecdysozoa</taxon>
        <taxon>Arthropoda</taxon>
        <taxon>Chelicerata</taxon>
        <taxon>Arachnida</taxon>
        <taxon>Araneae</taxon>
        <taxon>Araneomorphae</taxon>
        <taxon>Entelegynae</taxon>
        <taxon>Eresoidea</taxon>
        <taxon>Eresidae</taxon>
        <taxon>Stegodyphus</taxon>
    </lineage>
</organism>
<dbReference type="Pfam" id="PF13927">
    <property type="entry name" value="Ig_3"/>
    <property type="match status" value="1"/>
</dbReference>
<dbReference type="Gene3D" id="2.60.40.10">
    <property type="entry name" value="Immunoglobulins"/>
    <property type="match status" value="2"/>
</dbReference>
<dbReference type="OrthoDB" id="6431884at2759"/>
<dbReference type="InterPro" id="IPR003598">
    <property type="entry name" value="Ig_sub2"/>
</dbReference>
<sequence length="152" mass="17323">MSWFLDNEPLSNHTDLLSMDGNRTTSILSFWPSRSDHKRYLRCRAENFLLSGSALEDGWHLNITYPPIVSLSIRSSTKQHSAFLEGDDVRFACEVKANPPANEVGWLFEGKPLNPDDSELVVSFRSLLVRRVKRKHRGRYQCYASNAEGTGH</sequence>
<evidence type="ECO:0000313" key="2">
    <source>
        <dbReference type="EMBL" id="KFM79778.1"/>
    </source>
</evidence>
<dbReference type="Proteomes" id="UP000054359">
    <property type="component" value="Unassembled WGS sequence"/>
</dbReference>
<gene>
    <name evidence="2" type="ORF">X975_09291</name>
</gene>
<feature type="non-terminal residue" evidence="2">
    <location>
        <position position="152"/>
    </location>
</feature>
<evidence type="ECO:0000259" key="1">
    <source>
        <dbReference type="PROSITE" id="PS50835"/>
    </source>
</evidence>
<accession>A0A087UQY9</accession>
<protein>
    <submittedName>
        <fullName evidence="2">B-cell receptor CD22</fullName>
    </submittedName>
</protein>